<evidence type="ECO:0000256" key="10">
    <source>
        <dbReference type="RuleBase" id="RU369118"/>
    </source>
</evidence>
<reference evidence="12 13" key="1">
    <citation type="journal article" date="2020" name="Genome Biol. Evol.">
        <title>Comparative genomics of strictly vertically transmitted, feminizing microsporidia endosymbionts of amphipod crustaceans.</title>
        <authorList>
            <person name="Cormier A."/>
            <person name="Chebbi M.A."/>
            <person name="Giraud I."/>
            <person name="Wattier R."/>
            <person name="Teixeira M."/>
            <person name="Gilbert C."/>
            <person name="Rigaud T."/>
            <person name="Cordaux R."/>
        </authorList>
    </citation>
    <scope>NUCLEOTIDE SEQUENCE [LARGE SCALE GENOMIC DNA]</scope>
    <source>
        <strain evidence="12 13">Ou3-Ou53</strain>
    </source>
</reference>
<dbReference type="AlphaFoldDB" id="A0A9P6H0U5"/>
<evidence type="ECO:0000256" key="8">
    <source>
        <dbReference type="PROSITE-ProRule" id="PRU10141"/>
    </source>
</evidence>
<keyword evidence="2 10" id="KW-0808">Transferase</keyword>
<evidence type="ECO:0000313" key="13">
    <source>
        <dbReference type="Proteomes" id="UP000740883"/>
    </source>
</evidence>
<dbReference type="SMART" id="SM00220">
    <property type="entry name" value="S_TKc"/>
    <property type="match status" value="1"/>
</dbReference>
<proteinExistence type="inferred from homology"/>
<comment type="subunit">
    <text evidence="10">Heterotetramer.</text>
</comment>
<evidence type="ECO:0000313" key="12">
    <source>
        <dbReference type="EMBL" id="KAF9762553.1"/>
    </source>
</evidence>
<dbReference type="GO" id="GO:0005730">
    <property type="term" value="C:nucleolus"/>
    <property type="evidence" value="ECO:0007669"/>
    <property type="project" value="UniProtKB-ARBA"/>
</dbReference>
<dbReference type="InterPro" id="IPR011009">
    <property type="entry name" value="Kinase-like_dom_sf"/>
</dbReference>
<dbReference type="EMBL" id="SBJO01000156">
    <property type="protein sequence ID" value="KAF9762553.1"/>
    <property type="molecule type" value="Genomic_DNA"/>
</dbReference>
<comment type="subcellular location">
    <subcellularLocation>
        <location evidence="10">Nucleus</location>
    </subcellularLocation>
</comment>
<keyword evidence="13" id="KW-1185">Reference proteome</keyword>
<dbReference type="GO" id="GO:0006357">
    <property type="term" value="P:regulation of transcription by RNA polymerase II"/>
    <property type="evidence" value="ECO:0007669"/>
    <property type="project" value="UniProtKB-ARBA"/>
</dbReference>
<comment type="catalytic activity">
    <reaction evidence="6 10">
        <text>L-threonyl-[protein] + ATP = O-phospho-L-threonyl-[protein] + ADP + H(+)</text>
        <dbReference type="Rhea" id="RHEA:46608"/>
        <dbReference type="Rhea" id="RHEA-COMP:11060"/>
        <dbReference type="Rhea" id="RHEA-COMP:11605"/>
        <dbReference type="ChEBI" id="CHEBI:15378"/>
        <dbReference type="ChEBI" id="CHEBI:30013"/>
        <dbReference type="ChEBI" id="CHEBI:30616"/>
        <dbReference type="ChEBI" id="CHEBI:61977"/>
        <dbReference type="ChEBI" id="CHEBI:456216"/>
        <dbReference type="EC" id="2.7.11.1"/>
    </reaction>
</comment>
<organism evidence="12 13">
    <name type="scientific">Nosema granulosis</name>
    <dbReference type="NCBI Taxonomy" id="83296"/>
    <lineage>
        <taxon>Eukaryota</taxon>
        <taxon>Fungi</taxon>
        <taxon>Fungi incertae sedis</taxon>
        <taxon>Microsporidia</taxon>
        <taxon>Nosematidae</taxon>
        <taxon>Nosema</taxon>
    </lineage>
</organism>
<evidence type="ECO:0000256" key="1">
    <source>
        <dbReference type="ARBA" id="ARBA00022527"/>
    </source>
</evidence>
<dbReference type="PANTHER" id="PTHR24054:SF0">
    <property type="entry name" value="CASEIN KINASE II SUBUNIT ALPHA"/>
    <property type="match status" value="1"/>
</dbReference>
<keyword evidence="5 8" id="KW-0067">ATP-binding</keyword>
<dbReference type="GO" id="GO:0004674">
    <property type="term" value="F:protein serine/threonine kinase activity"/>
    <property type="evidence" value="ECO:0007669"/>
    <property type="project" value="UniProtKB-UniRule"/>
</dbReference>
<dbReference type="GO" id="GO:0005524">
    <property type="term" value="F:ATP binding"/>
    <property type="evidence" value="ECO:0007669"/>
    <property type="project" value="UniProtKB-UniRule"/>
</dbReference>
<comment type="similarity">
    <text evidence="10">Belongs to the protein kinase superfamily. Ser/Thr protein kinase family. CK2 subfamily.</text>
</comment>
<keyword evidence="3 8" id="KW-0547">Nucleotide-binding</keyword>
<protein>
    <recommendedName>
        <fullName evidence="10">Casein kinase II subunit alpha</fullName>
        <shortName evidence="10">CK II alpha</shortName>
        <ecNumber evidence="10">2.7.11.1</ecNumber>
    </recommendedName>
</protein>
<comment type="caution">
    <text evidence="12">The sequence shown here is derived from an EMBL/GenBank/DDBJ whole genome shotgun (WGS) entry which is preliminary data.</text>
</comment>
<dbReference type="EC" id="2.7.11.1" evidence="10"/>
<dbReference type="GO" id="GO:0005956">
    <property type="term" value="C:protein kinase CK2 complex"/>
    <property type="evidence" value="ECO:0007669"/>
    <property type="project" value="TreeGrafter"/>
</dbReference>
<dbReference type="InterPro" id="IPR000719">
    <property type="entry name" value="Prot_kinase_dom"/>
</dbReference>
<comment type="catalytic activity">
    <reaction evidence="7 10">
        <text>L-seryl-[protein] + ATP = O-phospho-L-seryl-[protein] + ADP + H(+)</text>
        <dbReference type="Rhea" id="RHEA:17989"/>
        <dbReference type="Rhea" id="RHEA-COMP:9863"/>
        <dbReference type="Rhea" id="RHEA-COMP:11604"/>
        <dbReference type="ChEBI" id="CHEBI:15378"/>
        <dbReference type="ChEBI" id="CHEBI:29999"/>
        <dbReference type="ChEBI" id="CHEBI:30616"/>
        <dbReference type="ChEBI" id="CHEBI:83421"/>
        <dbReference type="ChEBI" id="CHEBI:456216"/>
        <dbReference type="EC" id="2.7.11.1"/>
    </reaction>
</comment>
<dbReference type="Proteomes" id="UP000740883">
    <property type="component" value="Unassembled WGS sequence"/>
</dbReference>
<dbReference type="CDD" id="cd14132">
    <property type="entry name" value="STKc_CK2_alpha"/>
    <property type="match status" value="1"/>
</dbReference>
<name>A0A9P6H0U5_9MICR</name>
<evidence type="ECO:0000256" key="3">
    <source>
        <dbReference type="ARBA" id="ARBA00022741"/>
    </source>
</evidence>
<dbReference type="FunFam" id="1.10.510.10:FF:000459">
    <property type="entry name" value="Casein kinase II subunit alpha"/>
    <property type="match status" value="1"/>
</dbReference>
<evidence type="ECO:0000256" key="9">
    <source>
        <dbReference type="RuleBase" id="RU000304"/>
    </source>
</evidence>
<keyword evidence="10" id="KW-0539">Nucleus</keyword>
<dbReference type="InterPro" id="IPR008271">
    <property type="entry name" value="Ser/Thr_kinase_AS"/>
</dbReference>
<dbReference type="PANTHER" id="PTHR24054">
    <property type="entry name" value="CASEIN KINASE II SUBUNIT ALPHA"/>
    <property type="match status" value="1"/>
</dbReference>
<dbReference type="InterPro" id="IPR045216">
    <property type="entry name" value="CK2_alpha"/>
</dbReference>
<dbReference type="GO" id="GO:0051726">
    <property type="term" value="P:regulation of cell cycle"/>
    <property type="evidence" value="ECO:0007669"/>
    <property type="project" value="TreeGrafter"/>
</dbReference>
<feature type="binding site" evidence="8">
    <location>
        <position position="63"/>
    </location>
    <ligand>
        <name>ATP</name>
        <dbReference type="ChEBI" id="CHEBI:30616"/>
    </ligand>
</feature>
<evidence type="ECO:0000259" key="11">
    <source>
        <dbReference type="PROSITE" id="PS50011"/>
    </source>
</evidence>
<dbReference type="GO" id="GO:0106310">
    <property type="term" value="F:protein serine kinase activity"/>
    <property type="evidence" value="ECO:0007669"/>
    <property type="project" value="UniProtKB-UniRule"/>
</dbReference>
<comment type="function">
    <text evidence="10">Catalytic subunit of a constitutively active serine/threonine-protein kinase complex that phosphorylates a large number of substrates containing acidic residues C-terminal to the phosphorylated serine or threonine.</text>
</comment>
<dbReference type="Pfam" id="PF00069">
    <property type="entry name" value="Pkinase"/>
    <property type="match status" value="1"/>
</dbReference>
<keyword evidence="1 9" id="KW-0723">Serine/threonine-protein kinase</keyword>
<dbReference type="Gene3D" id="3.30.200.20">
    <property type="entry name" value="Phosphorylase Kinase, domain 1"/>
    <property type="match status" value="1"/>
</dbReference>
<dbReference type="PROSITE" id="PS00108">
    <property type="entry name" value="PROTEIN_KINASE_ST"/>
    <property type="match status" value="1"/>
</dbReference>
<dbReference type="OrthoDB" id="10254671at2759"/>
<dbReference type="InterPro" id="IPR017441">
    <property type="entry name" value="Protein_kinase_ATP_BS"/>
</dbReference>
<gene>
    <name evidence="12" type="primary">CKA1</name>
    <name evidence="12" type="ORF">NGRA_1932</name>
</gene>
<evidence type="ECO:0000256" key="4">
    <source>
        <dbReference type="ARBA" id="ARBA00022777"/>
    </source>
</evidence>
<evidence type="ECO:0000256" key="2">
    <source>
        <dbReference type="ARBA" id="ARBA00022679"/>
    </source>
</evidence>
<dbReference type="PROSITE" id="PS50011">
    <property type="entry name" value="PROTEIN_KINASE_DOM"/>
    <property type="match status" value="1"/>
</dbReference>
<dbReference type="FunFam" id="3.30.200.20:FF:000088">
    <property type="entry name" value="Casein kinase II subunit alpha"/>
    <property type="match status" value="1"/>
</dbReference>
<dbReference type="PROSITE" id="PS00107">
    <property type="entry name" value="PROTEIN_KINASE_ATP"/>
    <property type="match status" value="1"/>
</dbReference>
<keyword evidence="4 10" id="KW-0418">Kinase</keyword>
<feature type="domain" description="Protein kinase" evidence="11">
    <location>
        <begin position="36"/>
        <end position="316"/>
    </location>
</feature>
<dbReference type="GO" id="GO:0005829">
    <property type="term" value="C:cytosol"/>
    <property type="evidence" value="ECO:0007669"/>
    <property type="project" value="TreeGrafter"/>
</dbReference>
<sequence length="320" mass="37799">MHISKPRKNANFNQTQPEEYYDYENFKIKTGDIDKYYIYQRIGRGKYSEVFEGREGDERIIIKVLKPVRDSKVNREIKILKNLSHPNIVPLKDVVFDRSSSTYSLIFKYIPHKEATKMFDKFGIDEICFYSRHILEALSYAHSRGIIHRDIKPHNMIIDEKNKKLKIIDWGLAEFYHVGQSYSVRVASRYYKSPELLVEYPFYDYSLDLWSFGCVLAEMIFKKKPLFKGDDNPSQLKKIVKYLGVSDFEKYLKKYNIPLKNFKFTDLPQERADFSGFLPSGSEMGYILAVDLLEKLLVYDHVTRYTADECLEHPFFNQST</sequence>
<evidence type="ECO:0000256" key="7">
    <source>
        <dbReference type="ARBA" id="ARBA00048679"/>
    </source>
</evidence>
<dbReference type="SUPFAM" id="SSF56112">
    <property type="entry name" value="Protein kinase-like (PK-like)"/>
    <property type="match status" value="1"/>
</dbReference>
<dbReference type="Gene3D" id="1.10.510.10">
    <property type="entry name" value="Transferase(Phosphotransferase) domain 1"/>
    <property type="match status" value="1"/>
</dbReference>
<evidence type="ECO:0000256" key="5">
    <source>
        <dbReference type="ARBA" id="ARBA00022840"/>
    </source>
</evidence>
<evidence type="ECO:0000256" key="6">
    <source>
        <dbReference type="ARBA" id="ARBA00047899"/>
    </source>
</evidence>
<accession>A0A9P6H0U5</accession>